<dbReference type="KEGG" id="tcy:Thicy_0351"/>
<proteinExistence type="predicted"/>
<dbReference type="SUPFAM" id="SSF111369">
    <property type="entry name" value="HlyD-like secretion proteins"/>
    <property type="match status" value="1"/>
</dbReference>
<evidence type="ECO:0000313" key="6">
    <source>
        <dbReference type="Proteomes" id="UP000009232"/>
    </source>
</evidence>
<dbReference type="eggNOG" id="COG0845">
    <property type="taxonomic scope" value="Bacteria"/>
</dbReference>
<evidence type="ECO:0000256" key="4">
    <source>
        <dbReference type="SAM" id="Phobius"/>
    </source>
</evidence>
<feature type="transmembrane region" description="Helical" evidence="4">
    <location>
        <begin position="294"/>
        <end position="314"/>
    </location>
</feature>
<evidence type="ECO:0000256" key="2">
    <source>
        <dbReference type="ARBA" id="ARBA00023054"/>
    </source>
</evidence>
<name>F6DAG1_THICA</name>
<evidence type="ECO:0000256" key="3">
    <source>
        <dbReference type="SAM" id="Coils"/>
    </source>
</evidence>
<sequence length="610" mass="69332">MSHNHVDVKALIADFRDLRQMTADQLDPSFWQIFLSRAQALCLADQVLLLAQSHQEWQVWLNEHEQASLPPAITPELIARCEKNGYAVSASNAQQAQAQPLWVLVSLVTTPQKLLAFYIQPSNQHRLSEILLRAQLIADVPSLKPITRGTEQTAQADANVMSMLKLLIEVYQAKHFDAAVYALVNGIVSYANEVEQVVLSWQEGEYSRVKGLSHFDRFEKKTETIKFFEAALEESADQQMAILWPDASSPAAMTLAHRQLKSHLDAQQIYSFPLYDAKGEVVACLGLISYHQPFSPLLLEAITFVTSLLIERLVVLKQKKDFWWLRATRVSRKFLAVALGRDFVWTKVITLVLLSFIIWGTFFQLPHRVSAVSQLVTDSSQLISAPFDGYLDEVYATLGDNVTEGQVLTRLNTQELMLQAAELQAELQRAQAEVDRARASFNLIEQEIAQARMRQVSARLERLQFYLDQAAIPAPFESIVVEGERKDLMGLPVRKGQVLYRLARIEGLYLVMQVAQEDIDYVHLGSRGQFAFISQPSVRYDFTVTQIVPMAKVPGPQGAVFEVKAVFDREPEFWWRPGMTGVGKVDVGHARAFWVMGHKFFNRIRMWLWW</sequence>
<dbReference type="PANTHER" id="PTHR32347">
    <property type="entry name" value="EFFLUX SYSTEM COMPONENT YKNX-RELATED"/>
    <property type="match status" value="1"/>
</dbReference>
<accession>F6DAG1</accession>
<keyword evidence="4" id="KW-1133">Transmembrane helix</keyword>
<dbReference type="RefSeq" id="WP_013834908.1">
    <property type="nucleotide sequence ID" value="NC_015581.1"/>
</dbReference>
<dbReference type="Gene3D" id="2.40.30.170">
    <property type="match status" value="1"/>
</dbReference>
<dbReference type="HOGENOM" id="CLU_030412_0_0_6"/>
<feature type="transmembrane region" description="Helical" evidence="4">
    <location>
        <begin position="334"/>
        <end position="359"/>
    </location>
</feature>
<keyword evidence="2 3" id="KW-0175">Coiled coil</keyword>
<feature type="coiled-coil region" evidence="3">
    <location>
        <begin position="411"/>
        <end position="454"/>
    </location>
</feature>
<dbReference type="EMBL" id="CP002776">
    <property type="protein sequence ID" value="AEG31127.1"/>
    <property type="molecule type" value="Genomic_DNA"/>
</dbReference>
<gene>
    <name evidence="5" type="ordered locus">Thicy_0351</name>
</gene>
<dbReference type="STRING" id="717773.Thicy_0351"/>
<dbReference type="Proteomes" id="UP000009232">
    <property type="component" value="Chromosome"/>
</dbReference>
<evidence type="ECO:0000313" key="5">
    <source>
        <dbReference type="EMBL" id="AEG31127.1"/>
    </source>
</evidence>
<protein>
    <submittedName>
        <fullName evidence="5">Biotin/lipoyl attachment domain-containing protein</fullName>
    </submittedName>
</protein>
<dbReference type="Gene3D" id="1.10.287.470">
    <property type="entry name" value="Helix hairpin bin"/>
    <property type="match status" value="1"/>
</dbReference>
<dbReference type="Gene3D" id="2.40.50.100">
    <property type="match status" value="1"/>
</dbReference>
<comment type="subcellular location">
    <subcellularLocation>
        <location evidence="1">Cell envelope</location>
    </subcellularLocation>
</comment>
<organism evidence="5 6">
    <name type="scientific">Thiomicrospira cyclica (strain DSM 14477 / JCM 11371 / ALM1)</name>
    <name type="common">Thioalkalimicrobium cyclicum</name>
    <dbReference type="NCBI Taxonomy" id="717773"/>
    <lineage>
        <taxon>Bacteria</taxon>
        <taxon>Pseudomonadati</taxon>
        <taxon>Pseudomonadota</taxon>
        <taxon>Gammaproteobacteria</taxon>
        <taxon>Thiotrichales</taxon>
        <taxon>Piscirickettsiaceae</taxon>
        <taxon>Thiomicrospira</taxon>
    </lineage>
</organism>
<dbReference type="AlphaFoldDB" id="F6DAG1"/>
<reference evidence="5 6" key="1">
    <citation type="submission" date="2011-05" db="EMBL/GenBank/DDBJ databases">
        <title>Complete sequence of Thioalkalimicrobium cyclicum ALM1.</title>
        <authorList>
            <consortium name="US DOE Joint Genome Institute"/>
            <person name="Lucas S."/>
            <person name="Han J."/>
            <person name="Lapidus A."/>
            <person name="Cheng J.-F."/>
            <person name="Goodwin L."/>
            <person name="Pitluck S."/>
            <person name="Peters L."/>
            <person name="Mikhailova N."/>
            <person name="Davenport K."/>
            <person name="Han C."/>
            <person name="Tapia R."/>
            <person name="Land M."/>
            <person name="Hauser L."/>
            <person name="Kyrpides N."/>
            <person name="Ivanova N."/>
            <person name="Pagani I."/>
            <person name="Kappler U."/>
            <person name="Woyke T."/>
        </authorList>
    </citation>
    <scope>NUCLEOTIDE SEQUENCE [LARGE SCALE GENOMIC DNA]</scope>
    <source>
        <strain evidence="6">DSM 14477 / JCM 11371 / ALM1</strain>
    </source>
</reference>
<dbReference type="InterPro" id="IPR050465">
    <property type="entry name" value="UPF0194_transport"/>
</dbReference>
<evidence type="ECO:0000256" key="1">
    <source>
        <dbReference type="ARBA" id="ARBA00004196"/>
    </source>
</evidence>
<keyword evidence="4" id="KW-0812">Transmembrane</keyword>
<dbReference type="OrthoDB" id="9806939at2"/>
<keyword evidence="4" id="KW-0472">Membrane</keyword>
<keyword evidence="6" id="KW-1185">Reference proteome</keyword>
<dbReference type="PANTHER" id="PTHR32347:SF23">
    <property type="entry name" value="BLL5650 PROTEIN"/>
    <property type="match status" value="1"/>
</dbReference>
<dbReference type="GO" id="GO:0030313">
    <property type="term" value="C:cell envelope"/>
    <property type="evidence" value="ECO:0007669"/>
    <property type="project" value="UniProtKB-SubCell"/>
</dbReference>